<evidence type="ECO:0000313" key="8">
    <source>
        <dbReference type="EMBL" id="RKP08829.1"/>
    </source>
</evidence>
<dbReference type="EMBL" id="KZ992566">
    <property type="protein sequence ID" value="RKP08829.1"/>
    <property type="molecule type" value="Genomic_DNA"/>
</dbReference>
<feature type="compositionally biased region" description="Acidic residues" evidence="6">
    <location>
        <begin position="148"/>
        <end position="157"/>
    </location>
</feature>
<feature type="compositionally biased region" description="Acidic residues" evidence="6">
    <location>
        <begin position="175"/>
        <end position="184"/>
    </location>
</feature>
<keyword evidence="4" id="KW-0411">Iron-sulfur</keyword>
<dbReference type="GO" id="GO:0005739">
    <property type="term" value="C:mitochondrion"/>
    <property type="evidence" value="ECO:0007669"/>
    <property type="project" value="TreeGrafter"/>
</dbReference>
<protein>
    <recommendedName>
        <fullName evidence="7">Iron-binding zinc finger CDGSH type domain-containing protein</fullName>
    </recommendedName>
</protein>
<evidence type="ECO:0000256" key="2">
    <source>
        <dbReference type="ARBA" id="ARBA00022723"/>
    </source>
</evidence>
<evidence type="ECO:0000313" key="9">
    <source>
        <dbReference type="Proteomes" id="UP000271241"/>
    </source>
</evidence>
<evidence type="ECO:0000259" key="7">
    <source>
        <dbReference type="SMART" id="SM00704"/>
    </source>
</evidence>
<dbReference type="SMART" id="SM00704">
    <property type="entry name" value="ZnF_CDGSH"/>
    <property type="match status" value="1"/>
</dbReference>
<evidence type="ECO:0000256" key="5">
    <source>
        <dbReference type="ARBA" id="ARBA00034078"/>
    </source>
</evidence>
<dbReference type="PANTHER" id="PTHR46491:SF3">
    <property type="entry name" value="CDGSH IRON-SULFUR DOMAIN-CONTAINING PROTEIN 3, MITOCHONDRIAL"/>
    <property type="match status" value="1"/>
</dbReference>
<sequence>MHTCALAERSTDVDVAAIEDLPLRPCVPMYHPSTVTGLRPGKTYLWCSCGLSRTQPWCDGKSHENTRFTPMEWTVPNHVSWRLERSLLAISHTAKRFCDGVHYDLPLKYLAQIRNCKATHDPLTMPMCDRCGWRPSPDERPDAAPLTDTDESELDDESSPKSDDAAAVAVAEKEENSEDEEGDEIVLLHADGSIEIEPYAG</sequence>
<keyword evidence="2" id="KW-0479">Metal-binding</keyword>
<evidence type="ECO:0000256" key="4">
    <source>
        <dbReference type="ARBA" id="ARBA00023014"/>
    </source>
</evidence>
<dbReference type="OrthoDB" id="15717at2759"/>
<dbReference type="InterPro" id="IPR052950">
    <property type="entry name" value="CISD"/>
</dbReference>
<dbReference type="InterPro" id="IPR042216">
    <property type="entry name" value="MitoNEET_CISD"/>
</dbReference>
<name>A0A4V1IWV0_9FUNG</name>
<feature type="domain" description="Iron-binding zinc finger CDGSH type" evidence="7">
    <location>
        <begin position="33"/>
        <end position="69"/>
    </location>
</feature>
<evidence type="ECO:0000256" key="3">
    <source>
        <dbReference type="ARBA" id="ARBA00023004"/>
    </source>
</evidence>
<keyword evidence="9" id="KW-1185">Reference proteome</keyword>
<reference evidence="9" key="1">
    <citation type="journal article" date="2018" name="Nat. Microbiol.">
        <title>Leveraging single-cell genomics to expand the fungal tree of life.</title>
        <authorList>
            <person name="Ahrendt S.R."/>
            <person name="Quandt C.A."/>
            <person name="Ciobanu D."/>
            <person name="Clum A."/>
            <person name="Salamov A."/>
            <person name="Andreopoulos B."/>
            <person name="Cheng J.F."/>
            <person name="Woyke T."/>
            <person name="Pelin A."/>
            <person name="Henrissat B."/>
            <person name="Reynolds N.K."/>
            <person name="Benny G.L."/>
            <person name="Smith M.E."/>
            <person name="James T.Y."/>
            <person name="Grigoriev I.V."/>
        </authorList>
    </citation>
    <scope>NUCLEOTIDE SEQUENCE [LARGE SCALE GENOMIC DNA]</scope>
    <source>
        <strain evidence="9">RSA 1356</strain>
    </source>
</reference>
<dbReference type="Gene3D" id="3.40.5.90">
    <property type="entry name" value="CDGSH iron-sulfur domain, mitoNEET-type"/>
    <property type="match status" value="1"/>
</dbReference>
<dbReference type="STRING" id="78915.A0A4V1IWV0"/>
<dbReference type="InterPro" id="IPR018967">
    <property type="entry name" value="FeS-contain_CDGSH-typ"/>
</dbReference>
<proteinExistence type="predicted"/>
<keyword evidence="1" id="KW-0001">2Fe-2S</keyword>
<dbReference type="AlphaFoldDB" id="A0A4V1IWV0"/>
<organism evidence="8 9">
    <name type="scientific">Thamnocephalis sphaerospora</name>
    <dbReference type="NCBI Taxonomy" id="78915"/>
    <lineage>
        <taxon>Eukaryota</taxon>
        <taxon>Fungi</taxon>
        <taxon>Fungi incertae sedis</taxon>
        <taxon>Zoopagomycota</taxon>
        <taxon>Zoopagomycotina</taxon>
        <taxon>Zoopagomycetes</taxon>
        <taxon>Zoopagales</taxon>
        <taxon>Sigmoideomycetaceae</taxon>
        <taxon>Thamnocephalis</taxon>
    </lineage>
</organism>
<evidence type="ECO:0000256" key="6">
    <source>
        <dbReference type="SAM" id="MobiDB-lite"/>
    </source>
</evidence>
<keyword evidence="3" id="KW-0408">Iron</keyword>
<evidence type="ECO:0000256" key="1">
    <source>
        <dbReference type="ARBA" id="ARBA00022714"/>
    </source>
</evidence>
<gene>
    <name evidence="8" type="ORF">THASP1DRAFT_29381</name>
</gene>
<comment type="cofactor">
    <cofactor evidence="5">
        <name>[2Fe-2S] cluster</name>
        <dbReference type="ChEBI" id="CHEBI:190135"/>
    </cofactor>
</comment>
<accession>A0A4V1IWV0</accession>
<dbReference type="GO" id="GO:0046872">
    <property type="term" value="F:metal ion binding"/>
    <property type="evidence" value="ECO:0007669"/>
    <property type="project" value="UniProtKB-KW"/>
</dbReference>
<dbReference type="GO" id="GO:0051537">
    <property type="term" value="F:2 iron, 2 sulfur cluster binding"/>
    <property type="evidence" value="ECO:0007669"/>
    <property type="project" value="UniProtKB-KW"/>
</dbReference>
<feature type="region of interest" description="Disordered" evidence="6">
    <location>
        <begin position="136"/>
        <end position="201"/>
    </location>
</feature>
<dbReference type="PANTHER" id="PTHR46491">
    <property type="entry name" value="CDGSH IRON SULFUR DOMAIN PROTEIN HOMOLOG"/>
    <property type="match status" value="1"/>
</dbReference>
<dbReference type="Proteomes" id="UP000271241">
    <property type="component" value="Unassembled WGS sequence"/>
</dbReference>